<reference evidence="2" key="1">
    <citation type="submission" date="2018-10" db="EMBL/GenBank/DDBJ databases">
        <title>Hidden diversity of soil giant viruses.</title>
        <authorList>
            <person name="Schulz F."/>
            <person name="Alteio L."/>
            <person name="Goudeau D."/>
            <person name="Ryan E.M."/>
            <person name="Malmstrom R.R."/>
            <person name="Blanchard J."/>
            <person name="Woyke T."/>
        </authorList>
    </citation>
    <scope>NUCLEOTIDE SEQUENCE</scope>
    <source>
        <strain evidence="2">TEV1</strain>
    </source>
</reference>
<evidence type="ECO:0000256" key="1">
    <source>
        <dbReference type="SAM" id="MobiDB-lite"/>
    </source>
</evidence>
<feature type="compositionally biased region" description="Acidic residues" evidence="1">
    <location>
        <begin position="165"/>
        <end position="181"/>
    </location>
</feature>
<gene>
    <name evidence="2" type="ORF">Terrestrivirus5_149</name>
</gene>
<feature type="region of interest" description="Disordered" evidence="1">
    <location>
        <begin position="156"/>
        <end position="181"/>
    </location>
</feature>
<name>A0A3G4ZN73_9VIRU</name>
<dbReference type="EMBL" id="MK071983">
    <property type="protein sequence ID" value="AYV76327.1"/>
    <property type="molecule type" value="Genomic_DNA"/>
</dbReference>
<accession>A0A3G4ZN73</accession>
<protein>
    <submittedName>
        <fullName evidence="2">Uncharacterized protein</fullName>
    </submittedName>
</protein>
<evidence type="ECO:0000313" key="2">
    <source>
        <dbReference type="EMBL" id="AYV76327.1"/>
    </source>
</evidence>
<organism evidence="2">
    <name type="scientific">Terrestrivirus sp</name>
    <dbReference type="NCBI Taxonomy" id="2487775"/>
    <lineage>
        <taxon>Viruses</taxon>
        <taxon>Varidnaviria</taxon>
        <taxon>Bamfordvirae</taxon>
        <taxon>Nucleocytoviricota</taxon>
        <taxon>Megaviricetes</taxon>
        <taxon>Imitervirales</taxon>
        <taxon>Mimiviridae</taxon>
        <taxon>Klosneuvirinae</taxon>
    </lineage>
</organism>
<proteinExistence type="predicted"/>
<sequence>MDEKFKELIDTMCLLKPQKSLVSESLFEILLSEANRAIILDKDYDRSYDIYLVMKEICLNGNINLTNFLPTSFDNLKNMSNDFKETLFPIIGNFLSKNLHRLKTDDFIFVGVLKNVYDLYDAKNDDVLKINELFDEYSTRVQTYFTESESKKVMKLNDNKNNDLYESDDSNDSDLSDSDVE</sequence>